<keyword evidence="2" id="KW-1185">Reference proteome</keyword>
<evidence type="ECO:0000313" key="2">
    <source>
        <dbReference type="Proteomes" id="UP001064048"/>
    </source>
</evidence>
<gene>
    <name evidence="1" type="ORF">MSG28_011038</name>
</gene>
<organism evidence="1 2">
    <name type="scientific">Choristoneura fumiferana</name>
    <name type="common">Spruce budworm moth</name>
    <name type="synonym">Archips fumiferana</name>
    <dbReference type="NCBI Taxonomy" id="7141"/>
    <lineage>
        <taxon>Eukaryota</taxon>
        <taxon>Metazoa</taxon>
        <taxon>Ecdysozoa</taxon>
        <taxon>Arthropoda</taxon>
        <taxon>Hexapoda</taxon>
        <taxon>Insecta</taxon>
        <taxon>Pterygota</taxon>
        <taxon>Neoptera</taxon>
        <taxon>Endopterygota</taxon>
        <taxon>Lepidoptera</taxon>
        <taxon>Glossata</taxon>
        <taxon>Ditrysia</taxon>
        <taxon>Tortricoidea</taxon>
        <taxon>Tortricidae</taxon>
        <taxon>Tortricinae</taxon>
        <taxon>Choristoneura</taxon>
    </lineage>
</organism>
<evidence type="ECO:0000313" key="1">
    <source>
        <dbReference type="EMBL" id="KAI8438591.1"/>
    </source>
</evidence>
<dbReference type="Proteomes" id="UP001064048">
    <property type="component" value="Chromosome 18"/>
</dbReference>
<dbReference type="EMBL" id="CM046118">
    <property type="protein sequence ID" value="KAI8438591.1"/>
    <property type="molecule type" value="Genomic_DNA"/>
</dbReference>
<protein>
    <submittedName>
        <fullName evidence="1">Uncharacterized protein</fullName>
    </submittedName>
</protein>
<proteinExistence type="predicted"/>
<accession>A0ACC0KR13</accession>
<reference evidence="1 2" key="1">
    <citation type="journal article" date="2022" name="Genome Biol. Evol.">
        <title>The Spruce Budworm Genome: Reconstructing the Evolutionary History of Antifreeze Proteins.</title>
        <authorList>
            <person name="Beliveau C."/>
            <person name="Gagne P."/>
            <person name="Picq S."/>
            <person name="Vernygora O."/>
            <person name="Keeling C.I."/>
            <person name="Pinkney K."/>
            <person name="Doucet D."/>
            <person name="Wen F."/>
            <person name="Johnston J.S."/>
            <person name="Maaroufi H."/>
            <person name="Boyle B."/>
            <person name="Laroche J."/>
            <person name="Dewar K."/>
            <person name="Juretic N."/>
            <person name="Blackburn G."/>
            <person name="Nisole A."/>
            <person name="Brunet B."/>
            <person name="Brandao M."/>
            <person name="Lumley L."/>
            <person name="Duan J."/>
            <person name="Quan G."/>
            <person name="Lucarotti C.J."/>
            <person name="Roe A.D."/>
            <person name="Sperling F.A.H."/>
            <person name="Levesque R.C."/>
            <person name="Cusson M."/>
        </authorList>
    </citation>
    <scope>NUCLEOTIDE SEQUENCE [LARGE SCALE GENOMIC DNA]</scope>
    <source>
        <strain evidence="1">Glfc:IPQL:Cfum</strain>
    </source>
</reference>
<sequence length="918" mass="97487">MSSLLICFVRIDGDGITFNHVVDPCIGVTCGPGAQCRPTADAQSYNCECPSSCPSYGDHEGSRPLCASDARDYPGECEMRRAACETNTNITFKYYGKCDPCAGVTCPDPELCQLDDHRAPSCRCAEPCPLEFSPVCASDGKTYSNECQMHRESCRARKQLRIIFKGQCSTGINPCAEVECRHGAECRVEGAGVAVCACPPPCEPVLRPVCGSDARTHDSECELRRAACLLGRELRVLHAGPCGSNGICAGRVCPHGGECVAAGGRGVCRCPRCSNEFAPVCGSDGISYGNRCKLQLEACRHRRDVQVLYDGPCNGCENKKCEYYAICESDGVSEASCVCPKHCEEGTETEEVCGNDNKTYSSVCSLRDVACREKLRLHAKHMGSCESCAGVECPAGTWCARGACACSTPCADVPREPVCSNTRATFVHECALQRAACEARMRGEPPLRVAYYGECTDTQDENATAGTNRTSKLTDTTNEIRSSDDTESSSEPGAGTAVCARVQCAYEATCAVDSNGQPRCACLFDCAAAAAAAATSAPVCASDLRLYPTLCHMKLESCRRQEDLRLRPLALCRGLEFKPCGDDEPLTDAEGRPMDCGGGPHRKDCPVGSYCHHTTKAARCCRKDKTQTEKKGCQESWHGCCADGVTPARGPGGSGCPSQCGCHRLGSVSEQCDETGQCDCRPGVGGQKCDRCEPGYWGLPRIGTVHTGCIPCGCSAFGSVREDCEQMTGRCVCKPGIQGQKCTVCSNHEHTLGPNGCFDPESTQLPATSCDRMACYFGAHCVMRSGLAACQCAGGDCPAPAPAPPAPAAPSVCGSDGRTYLSACHLRTHACRTQSDIVAQAFGPCGDDAPHVRRGSRSISKVTFTRIRTPSESNSLAPKHEQPGSVKSPSVDTSDSGKPDSPEPELTCVDILPPLGYR</sequence>
<name>A0ACC0KR13_CHOFU</name>
<comment type="caution">
    <text evidence="1">The sequence shown here is derived from an EMBL/GenBank/DDBJ whole genome shotgun (WGS) entry which is preliminary data.</text>
</comment>